<dbReference type="PANTHER" id="PTHR45625">
    <property type="entry name" value="PEPTIDYL-PROLYL CIS-TRANS ISOMERASE-RELATED"/>
    <property type="match status" value="1"/>
</dbReference>
<feature type="domain" description="PPIase cyclophilin-type" evidence="5">
    <location>
        <begin position="98"/>
        <end position="250"/>
    </location>
</feature>
<evidence type="ECO:0000313" key="6">
    <source>
        <dbReference type="EMBL" id="GER59053.1"/>
    </source>
</evidence>
<dbReference type="AlphaFoldDB" id="A0A5J4IZY1"/>
<evidence type="ECO:0000256" key="2">
    <source>
        <dbReference type="ARBA" id="ARBA00013194"/>
    </source>
</evidence>
<keyword evidence="3" id="KW-0697">Rotamase</keyword>
<dbReference type="EMBL" id="BKCG01000002">
    <property type="protein sequence ID" value="GER59053.1"/>
    <property type="molecule type" value="Genomic_DNA"/>
</dbReference>
<dbReference type="OrthoDB" id="9807797at2"/>
<proteinExistence type="inferred from homology"/>
<accession>A0A5J4IZY1</accession>
<dbReference type="PANTHER" id="PTHR45625:SF4">
    <property type="entry name" value="PEPTIDYLPROLYL ISOMERASE DOMAIN AND WD REPEAT-CONTAINING PROTEIN 1"/>
    <property type="match status" value="1"/>
</dbReference>
<dbReference type="PROSITE" id="PS50072">
    <property type="entry name" value="CSA_PPIASE_2"/>
    <property type="match status" value="1"/>
</dbReference>
<dbReference type="RefSeq" id="WP_151673130.1">
    <property type="nucleotide sequence ID" value="NZ_BKCG01000002.1"/>
</dbReference>
<reference evidence="6 7" key="1">
    <citation type="submission" date="2019-08" db="EMBL/GenBank/DDBJ databases">
        <title>Draft genome sequence of Ulvibacter marinus type strain NBRC 109484.</title>
        <authorList>
            <person name="Kawano K."/>
            <person name="Ushijima N."/>
            <person name="Kihara M."/>
            <person name="Itoh H."/>
        </authorList>
    </citation>
    <scope>NUCLEOTIDE SEQUENCE [LARGE SCALE GENOMIC DNA]</scope>
    <source>
        <strain evidence="6 7">NBRC 109484</strain>
    </source>
</reference>
<organism evidence="6 7">
    <name type="scientific">Patiriisocius marinus</name>
    <dbReference type="NCBI Taxonomy" id="1397112"/>
    <lineage>
        <taxon>Bacteria</taxon>
        <taxon>Pseudomonadati</taxon>
        <taxon>Bacteroidota</taxon>
        <taxon>Flavobacteriia</taxon>
        <taxon>Flavobacteriales</taxon>
        <taxon>Flavobacteriaceae</taxon>
        <taxon>Patiriisocius</taxon>
    </lineage>
</organism>
<evidence type="ECO:0000256" key="1">
    <source>
        <dbReference type="ARBA" id="ARBA00007365"/>
    </source>
</evidence>
<gene>
    <name evidence="6" type="ORF">ULMA_11610</name>
</gene>
<dbReference type="InterPro" id="IPR044666">
    <property type="entry name" value="Cyclophilin_A-like"/>
</dbReference>
<dbReference type="PROSITE" id="PS00170">
    <property type="entry name" value="CSA_PPIASE_1"/>
    <property type="match status" value="1"/>
</dbReference>
<dbReference type="InterPro" id="IPR029000">
    <property type="entry name" value="Cyclophilin-like_dom_sf"/>
</dbReference>
<protein>
    <recommendedName>
        <fullName evidence="2">peptidylprolyl isomerase</fullName>
        <ecNumber evidence="2">5.2.1.8</ecNumber>
    </recommendedName>
</protein>
<dbReference type="Proteomes" id="UP000326509">
    <property type="component" value="Unassembled WGS sequence"/>
</dbReference>
<dbReference type="Gene3D" id="2.40.100.10">
    <property type="entry name" value="Cyclophilin-like"/>
    <property type="match status" value="1"/>
</dbReference>
<evidence type="ECO:0000313" key="7">
    <source>
        <dbReference type="Proteomes" id="UP000326509"/>
    </source>
</evidence>
<dbReference type="PROSITE" id="PS51257">
    <property type="entry name" value="PROKAR_LIPOPROTEIN"/>
    <property type="match status" value="1"/>
</dbReference>
<dbReference type="CDD" id="cd00317">
    <property type="entry name" value="cyclophilin"/>
    <property type="match status" value="1"/>
</dbReference>
<keyword evidence="7" id="KW-1185">Reference proteome</keyword>
<dbReference type="SUPFAM" id="SSF50891">
    <property type="entry name" value="Cyclophilin-like"/>
    <property type="match status" value="1"/>
</dbReference>
<name>A0A5J4IZY1_9FLAO</name>
<dbReference type="Pfam" id="PF00160">
    <property type="entry name" value="Pro_isomerase"/>
    <property type="match status" value="1"/>
</dbReference>
<dbReference type="EC" id="5.2.1.8" evidence="2"/>
<evidence type="ECO:0000256" key="4">
    <source>
        <dbReference type="ARBA" id="ARBA00023235"/>
    </source>
</evidence>
<comment type="similarity">
    <text evidence="1">Belongs to the cyclophilin-type PPIase family.</text>
</comment>
<evidence type="ECO:0000259" key="5">
    <source>
        <dbReference type="PROSITE" id="PS50072"/>
    </source>
</evidence>
<sequence length="255" mass="29330">MSYFIKFLSLTLCLFIILTSCEDTKKHEQNTSIDALDKTKSLASEILNNEKIADSLTVVNADKISETLEEFPPITKDNVVEFLTEYGKNNPEKNVRFNTSLGTIEVTLYDDTPLHRANFIYLVKQKYFNTTFFHRVVPNFIIQAGTSDNRDTQIDRARIGKNYRIPNEIKKGRIHKKGTLSGAKYYRDNDDNMTEPFEFFIFLGPQKSTRHLNGNYTIFGEVTKGMDIVEKIANVEHDDQDWPLINVTLTADIIK</sequence>
<keyword evidence="4" id="KW-0413">Isomerase</keyword>
<comment type="caution">
    <text evidence="6">The sequence shown here is derived from an EMBL/GenBank/DDBJ whole genome shotgun (WGS) entry which is preliminary data.</text>
</comment>
<dbReference type="InterPro" id="IPR020892">
    <property type="entry name" value="Cyclophilin-type_PPIase_CS"/>
</dbReference>
<evidence type="ECO:0000256" key="3">
    <source>
        <dbReference type="ARBA" id="ARBA00023110"/>
    </source>
</evidence>
<dbReference type="GO" id="GO:0003755">
    <property type="term" value="F:peptidyl-prolyl cis-trans isomerase activity"/>
    <property type="evidence" value="ECO:0007669"/>
    <property type="project" value="UniProtKB-KW"/>
</dbReference>
<dbReference type="GO" id="GO:0006457">
    <property type="term" value="P:protein folding"/>
    <property type="evidence" value="ECO:0007669"/>
    <property type="project" value="InterPro"/>
</dbReference>
<dbReference type="InterPro" id="IPR002130">
    <property type="entry name" value="Cyclophilin-type_PPIase_dom"/>
</dbReference>